<evidence type="ECO:0000313" key="1">
    <source>
        <dbReference type="EMBL" id="GMG76959.1"/>
    </source>
</evidence>
<protein>
    <submittedName>
        <fullName evidence="1">Uncharacterized protein</fullName>
    </submittedName>
</protein>
<reference evidence="1" key="1">
    <citation type="journal article" date="2024" name="Appl Microbiol">
        <title>Effect of kuratsuki Bacillus and Priestia on Taste of Sake.</title>
        <authorList>
            <person name="Kobayashi K."/>
            <person name="Nishida H."/>
        </authorList>
    </citation>
    <scope>NUCLEOTIDE SEQUENCE</scope>
    <source>
        <strain evidence="1">B-12</strain>
    </source>
</reference>
<organism evidence="1 2">
    <name type="scientific">Priestia megaterium</name>
    <name type="common">Bacillus megaterium</name>
    <dbReference type="NCBI Taxonomy" id="1404"/>
    <lineage>
        <taxon>Bacteria</taxon>
        <taxon>Bacillati</taxon>
        <taxon>Bacillota</taxon>
        <taxon>Bacilli</taxon>
        <taxon>Bacillales</taxon>
        <taxon>Bacillaceae</taxon>
        <taxon>Priestia</taxon>
    </lineage>
</organism>
<evidence type="ECO:0000313" key="2">
    <source>
        <dbReference type="Proteomes" id="UP001165240"/>
    </source>
</evidence>
<name>A0AAX6BTG7_PRIMG</name>
<accession>A0AAX6BTG7</accession>
<dbReference type="Proteomes" id="UP001165240">
    <property type="component" value="Unassembled WGS sequence"/>
</dbReference>
<comment type="caution">
    <text evidence="1">The sequence shown here is derived from an EMBL/GenBank/DDBJ whole genome shotgun (WGS) entry which is preliminary data.</text>
</comment>
<dbReference type="EMBL" id="BSYK01000005">
    <property type="protein sequence ID" value="GMG76959.1"/>
    <property type="molecule type" value="Genomic_DNA"/>
</dbReference>
<proteinExistence type="predicted"/>
<sequence>MTQNRTVVTFFYFHLNASLYECYIISLYTSGICNVNDFTEFYTLVYNEQISLWRTTHEKCKTQIT</sequence>
<dbReference type="AlphaFoldDB" id="A0AAX6BTG7"/>
<gene>
    <name evidence="1" type="ORF">ShirakiTB12_54280</name>
</gene>